<dbReference type="PROSITE" id="PS50181">
    <property type="entry name" value="FBOX"/>
    <property type="match status" value="1"/>
</dbReference>
<proteinExistence type="predicted"/>
<name>A0A6A6HTK1_9PLEO</name>
<dbReference type="RefSeq" id="XP_033676233.1">
    <property type="nucleotide sequence ID" value="XM_033827322.1"/>
</dbReference>
<feature type="region of interest" description="Disordered" evidence="1">
    <location>
        <begin position="325"/>
        <end position="358"/>
    </location>
</feature>
<sequence>MACQPKGDPSPLLTLPRELRDEIFAHMALPQHVYTSSVTPDTRSLHRSNKIWPTYVDTRIYLPVRPPTNILATCRQLREECLQLYASLFNSLLPATITDMRPAEETASNKLAARINASSEELAERAHDDDSVRITLEIQRAIRGTMGYHVPKREDLSPRFMALLPLLRRLKKLKLTVWAGYSWWEGPVERRFIGIEVRPTARFKRTSPDQDDKLQEPTQWKEEAACYSKPDNALSTAIDAILKNLPLIEEVNVDILMHVSDYFNWDLPDVKWEGVQSWLDGPVCSNTGDGLKRVYRRFVVLDPGPPTKSATFLRQLESRQKGKDYFRVDRGTGEAPEDWSDDVDREEPPFTTTYERPV</sequence>
<accession>A0A6A6HTK1</accession>
<evidence type="ECO:0000313" key="4">
    <source>
        <dbReference type="Proteomes" id="UP000800094"/>
    </source>
</evidence>
<dbReference type="Proteomes" id="UP000800094">
    <property type="component" value="Unassembled WGS sequence"/>
</dbReference>
<evidence type="ECO:0000256" key="1">
    <source>
        <dbReference type="SAM" id="MobiDB-lite"/>
    </source>
</evidence>
<feature type="domain" description="F-box" evidence="2">
    <location>
        <begin position="9"/>
        <end position="55"/>
    </location>
</feature>
<feature type="compositionally biased region" description="Acidic residues" evidence="1">
    <location>
        <begin position="335"/>
        <end position="345"/>
    </location>
</feature>
<keyword evidence="4" id="KW-1185">Reference proteome</keyword>
<gene>
    <name evidence="3" type="ORF">BU26DRAFT_511671</name>
</gene>
<dbReference type="GeneID" id="54580652"/>
<dbReference type="AlphaFoldDB" id="A0A6A6HTK1"/>
<protein>
    <recommendedName>
        <fullName evidence="2">F-box domain-containing protein</fullName>
    </recommendedName>
</protein>
<evidence type="ECO:0000259" key="2">
    <source>
        <dbReference type="PROSITE" id="PS50181"/>
    </source>
</evidence>
<reference evidence="3" key="1">
    <citation type="journal article" date="2020" name="Stud. Mycol.">
        <title>101 Dothideomycetes genomes: a test case for predicting lifestyles and emergence of pathogens.</title>
        <authorList>
            <person name="Haridas S."/>
            <person name="Albert R."/>
            <person name="Binder M."/>
            <person name="Bloem J."/>
            <person name="Labutti K."/>
            <person name="Salamov A."/>
            <person name="Andreopoulos B."/>
            <person name="Baker S."/>
            <person name="Barry K."/>
            <person name="Bills G."/>
            <person name="Bluhm B."/>
            <person name="Cannon C."/>
            <person name="Castanera R."/>
            <person name="Culley D."/>
            <person name="Daum C."/>
            <person name="Ezra D."/>
            <person name="Gonzalez J."/>
            <person name="Henrissat B."/>
            <person name="Kuo A."/>
            <person name="Liang C."/>
            <person name="Lipzen A."/>
            <person name="Lutzoni F."/>
            <person name="Magnuson J."/>
            <person name="Mondo S."/>
            <person name="Nolan M."/>
            <person name="Ohm R."/>
            <person name="Pangilinan J."/>
            <person name="Park H.-J."/>
            <person name="Ramirez L."/>
            <person name="Alfaro M."/>
            <person name="Sun H."/>
            <person name="Tritt A."/>
            <person name="Yoshinaga Y."/>
            <person name="Zwiers L.-H."/>
            <person name="Turgeon B."/>
            <person name="Goodwin S."/>
            <person name="Spatafora J."/>
            <person name="Crous P."/>
            <person name="Grigoriev I."/>
        </authorList>
    </citation>
    <scope>NUCLEOTIDE SEQUENCE</scope>
    <source>
        <strain evidence="3">CBS 122368</strain>
    </source>
</reference>
<evidence type="ECO:0000313" key="3">
    <source>
        <dbReference type="EMBL" id="KAF2241229.1"/>
    </source>
</evidence>
<organism evidence="3 4">
    <name type="scientific">Trematosphaeria pertusa</name>
    <dbReference type="NCBI Taxonomy" id="390896"/>
    <lineage>
        <taxon>Eukaryota</taxon>
        <taxon>Fungi</taxon>
        <taxon>Dikarya</taxon>
        <taxon>Ascomycota</taxon>
        <taxon>Pezizomycotina</taxon>
        <taxon>Dothideomycetes</taxon>
        <taxon>Pleosporomycetidae</taxon>
        <taxon>Pleosporales</taxon>
        <taxon>Massarineae</taxon>
        <taxon>Trematosphaeriaceae</taxon>
        <taxon>Trematosphaeria</taxon>
    </lineage>
</organism>
<dbReference type="EMBL" id="ML987213">
    <property type="protein sequence ID" value="KAF2241229.1"/>
    <property type="molecule type" value="Genomic_DNA"/>
</dbReference>
<dbReference type="InterPro" id="IPR001810">
    <property type="entry name" value="F-box_dom"/>
</dbReference>
<dbReference type="OrthoDB" id="3894566at2759"/>